<dbReference type="RefSeq" id="WP_105513276.1">
    <property type="nucleotide sequence ID" value="NZ_PVEP01000001.1"/>
</dbReference>
<dbReference type="GO" id="GO:0003723">
    <property type="term" value="F:RNA binding"/>
    <property type="evidence" value="ECO:0007669"/>
    <property type="project" value="UniProtKB-KW"/>
</dbReference>
<dbReference type="CDD" id="cd00165">
    <property type="entry name" value="S4"/>
    <property type="match status" value="1"/>
</dbReference>
<dbReference type="InterPro" id="IPR002942">
    <property type="entry name" value="S4_RNA-bd"/>
</dbReference>
<dbReference type="EMBL" id="PVEP01000001">
    <property type="protein sequence ID" value="PQV59073.1"/>
    <property type="molecule type" value="Genomic_DNA"/>
</dbReference>
<evidence type="ECO:0000256" key="2">
    <source>
        <dbReference type="ARBA" id="ARBA00023235"/>
    </source>
</evidence>
<evidence type="ECO:0000259" key="5">
    <source>
        <dbReference type="SMART" id="SM00363"/>
    </source>
</evidence>
<feature type="compositionally biased region" description="Basic and acidic residues" evidence="4">
    <location>
        <begin position="303"/>
        <end position="354"/>
    </location>
</feature>
<dbReference type="FunFam" id="3.10.290.10:FF:000003">
    <property type="entry name" value="Pseudouridine synthase"/>
    <property type="match status" value="1"/>
</dbReference>
<keyword evidence="3" id="KW-0694">RNA-binding</keyword>
<dbReference type="GO" id="GO:0000455">
    <property type="term" value="P:enzyme-directed rRNA pseudouridine synthesis"/>
    <property type="evidence" value="ECO:0007669"/>
    <property type="project" value="UniProtKB-ARBA"/>
</dbReference>
<evidence type="ECO:0000256" key="4">
    <source>
        <dbReference type="SAM" id="MobiDB-lite"/>
    </source>
</evidence>
<dbReference type="InterPro" id="IPR006145">
    <property type="entry name" value="PsdUridine_synth_RsuA/RluA"/>
</dbReference>
<dbReference type="InterPro" id="IPR020103">
    <property type="entry name" value="PsdUridine_synth_cat_dom_sf"/>
</dbReference>
<feature type="region of interest" description="Disordered" evidence="4">
    <location>
        <begin position="240"/>
        <end position="563"/>
    </location>
</feature>
<dbReference type="Gene3D" id="3.30.70.1560">
    <property type="entry name" value="Alpha-L RNA-binding motif"/>
    <property type="match status" value="1"/>
</dbReference>
<comment type="similarity">
    <text evidence="1">Belongs to the pseudouridine synthase RsuA family.</text>
</comment>
<keyword evidence="7" id="KW-1185">Reference proteome</keyword>
<sequence length="563" mass="62386">MSEDQPKGERIAKVMARSGVASRRDAEKMILEGRVSVNGVKVESPALDVLDSDKVTLDGKPIDAPQPARLWLYYKPVGLVTSAKDEKGRQTVFDTMPEGMPRVMSVGRLDLTSEGLLLLTNDGELKRKLELPTTGWLRKYRVRVNGRPNEATFDPLRRGVTIEGEEFQPMDITLDKQQGANAWLTVGLREGKNREIRRAMAEVGLTVNRLIRVSYGPFRLNKMKLGDVVEVKQRVLREQLGAQDGAGDEAAGERRPRKGPGKPAGGAKPRREGAGPRGQTDKPRFARRDGEGDAPRRSGPARDGGKRFGGKPEGDRPWRKDRDEGDRPARRGTDEGRGFGRKDRAEGERGDRPARKFSPKGGEDRGYARKDRAEGERGERPARRFDDKPAGERGFARKDRAEGERGERPARRFDDKPAGERSYGRKPRPEGERGDRPARKFSPKGGEDRGYARKDRAEGERSDRPARRFDDKPAGERGYARKPRPEGERSDRPARKFPAKSGEDRGFARKDRAEGDRDSRPKRPAGPPKGPRRDSGAKGPGGPRKGPGGGAPRGPRKGPPRKG</sequence>
<gene>
    <name evidence="6" type="ORF">LX70_00896</name>
</gene>
<dbReference type="Pfam" id="PF01479">
    <property type="entry name" value="S4"/>
    <property type="match status" value="1"/>
</dbReference>
<feature type="compositionally biased region" description="Basic and acidic residues" evidence="4">
    <location>
        <begin position="269"/>
        <end position="296"/>
    </location>
</feature>
<evidence type="ECO:0000256" key="1">
    <source>
        <dbReference type="ARBA" id="ARBA00008348"/>
    </source>
</evidence>
<dbReference type="InterPro" id="IPR050343">
    <property type="entry name" value="RsuA_PseudoU_synthase"/>
</dbReference>
<dbReference type="InterPro" id="IPR018496">
    <property type="entry name" value="PsdUridine_synth_RsuA/RluB_CS"/>
</dbReference>
<dbReference type="PROSITE" id="PS50889">
    <property type="entry name" value="S4"/>
    <property type="match status" value="1"/>
</dbReference>
<dbReference type="Proteomes" id="UP000238338">
    <property type="component" value="Unassembled WGS sequence"/>
</dbReference>
<reference evidence="6 7" key="1">
    <citation type="submission" date="2018-02" db="EMBL/GenBank/DDBJ databases">
        <title>Genomic Encyclopedia of Archaeal and Bacterial Type Strains, Phase II (KMG-II): from individual species to whole genera.</title>
        <authorList>
            <person name="Goeker M."/>
        </authorList>
    </citation>
    <scope>NUCLEOTIDE SEQUENCE [LARGE SCALE GENOMIC DNA]</scope>
    <source>
        <strain evidence="6 7">DSM 18921</strain>
    </source>
</reference>
<accession>A0A2S8SE55</accession>
<evidence type="ECO:0000313" key="7">
    <source>
        <dbReference type="Proteomes" id="UP000238338"/>
    </source>
</evidence>
<dbReference type="SUPFAM" id="SSF55120">
    <property type="entry name" value="Pseudouridine synthase"/>
    <property type="match status" value="1"/>
</dbReference>
<name>A0A2S8SE55_9RHOB</name>
<evidence type="ECO:0000256" key="3">
    <source>
        <dbReference type="PROSITE-ProRule" id="PRU00182"/>
    </source>
</evidence>
<evidence type="ECO:0000313" key="6">
    <source>
        <dbReference type="EMBL" id="PQV59073.1"/>
    </source>
</evidence>
<feature type="domain" description="RNA-binding S4" evidence="5">
    <location>
        <begin position="9"/>
        <end position="67"/>
    </location>
</feature>
<dbReference type="Gene3D" id="3.10.290.10">
    <property type="entry name" value="RNA-binding S4 domain"/>
    <property type="match status" value="1"/>
</dbReference>
<dbReference type="PANTHER" id="PTHR47683:SF3">
    <property type="entry name" value="RIBOSOMAL LARGE SUBUNIT PSEUDOURIDINE SYNTHASE B"/>
    <property type="match status" value="1"/>
</dbReference>
<dbReference type="PANTHER" id="PTHR47683">
    <property type="entry name" value="PSEUDOURIDINE SYNTHASE FAMILY PROTEIN-RELATED"/>
    <property type="match status" value="1"/>
</dbReference>
<dbReference type="PROSITE" id="PS01149">
    <property type="entry name" value="PSI_RSU"/>
    <property type="match status" value="1"/>
</dbReference>
<keyword evidence="2" id="KW-0413">Isomerase</keyword>
<dbReference type="OrthoDB" id="9807213at2"/>
<comment type="caution">
    <text evidence="6">The sequence shown here is derived from an EMBL/GenBank/DDBJ whole genome shotgun (WGS) entry which is preliminary data.</text>
</comment>
<protein>
    <submittedName>
        <fullName evidence="6">23S rRNA pseudouridine2605 synthase</fullName>
    </submittedName>
</protein>
<dbReference type="SUPFAM" id="SSF55174">
    <property type="entry name" value="Alpha-L RNA-binding motif"/>
    <property type="match status" value="1"/>
</dbReference>
<dbReference type="Gene3D" id="3.30.70.580">
    <property type="entry name" value="Pseudouridine synthase I, catalytic domain, N-terminal subdomain"/>
    <property type="match status" value="1"/>
</dbReference>
<feature type="compositionally biased region" description="Basic and acidic residues" evidence="4">
    <location>
        <begin position="361"/>
        <end position="438"/>
    </location>
</feature>
<dbReference type="AlphaFoldDB" id="A0A2S8SE55"/>
<feature type="compositionally biased region" description="Gly residues" evidence="4">
    <location>
        <begin position="538"/>
        <end position="552"/>
    </location>
</feature>
<dbReference type="InterPro" id="IPR042092">
    <property type="entry name" value="PsdUridine_s_RsuA/RluB/E/F_cat"/>
</dbReference>
<feature type="compositionally biased region" description="Basic and acidic residues" evidence="4">
    <location>
        <begin position="445"/>
        <end position="494"/>
    </location>
</feature>
<dbReference type="InterPro" id="IPR020094">
    <property type="entry name" value="TruA/RsuA/RluB/E/F_N"/>
</dbReference>
<dbReference type="InterPro" id="IPR036986">
    <property type="entry name" value="S4_RNA-bd_sf"/>
</dbReference>
<dbReference type="Pfam" id="PF00849">
    <property type="entry name" value="PseudoU_synth_2"/>
    <property type="match status" value="1"/>
</dbReference>
<feature type="compositionally biased region" description="Basic residues" evidence="4">
    <location>
        <begin position="554"/>
        <end position="563"/>
    </location>
</feature>
<dbReference type="SMART" id="SM00363">
    <property type="entry name" value="S4"/>
    <property type="match status" value="1"/>
</dbReference>
<feature type="compositionally biased region" description="Basic and acidic residues" evidence="4">
    <location>
        <begin position="501"/>
        <end position="521"/>
    </location>
</feature>
<organism evidence="6 7">
    <name type="scientific">Albidovulum denitrificans</name>
    <dbReference type="NCBI Taxonomy" id="404881"/>
    <lineage>
        <taxon>Bacteria</taxon>
        <taxon>Pseudomonadati</taxon>
        <taxon>Pseudomonadota</taxon>
        <taxon>Alphaproteobacteria</taxon>
        <taxon>Rhodobacterales</taxon>
        <taxon>Paracoccaceae</taxon>
        <taxon>Albidovulum</taxon>
    </lineage>
</organism>
<dbReference type="GO" id="GO:0120159">
    <property type="term" value="F:rRNA pseudouridine synthase activity"/>
    <property type="evidence" value="ECO:0007669"/>
    <property type="project" value="UniProtKB-ARBA"/>
</dbReference>
<proteinExistence type="inferred from homology"/>